<name>A0A0F7KSD8_9SPHN</name>
<protein>
    <submittedName>
        <fullName evidence="1">Uncharacterized protein</fullName>
    </submittedName>
</protein>
<proteinExistence type="predicted"/>
<evidence type="ECO:0000313" key="2">
    <source>
        <dbReference type="Proteomes" id="UP000034392"/>
    </source>
</evidence>
<dbReference type="AlphaFoldDB" id="A0A0F7KSD8"/>
<accession>A0A0F7KSD8</accession>
<organism evidence="1 2">
    <name type="scientific">Croceibacterium atlanticum</name>
    <dbReference type="NCBI Taxonomy" id="1267766"/>
    <lineage>
        <taxon>Bacteria</taxon>
        <taxon>Pseudomonadati</taxon>
        <taxon>Pseudomonadota</taxon>
        <taxon>Alphaproteobacteria</taxon>
        <taxon>Sphingomonadales</taxon>
        <taxon>Erythrobacteraceae</taxon>
        <taxon>Croceibacterium</taxon>
    </lineage>
</organism>
<reference evidence="1" key="1">
    <citation type="submission" date="2015-05" db="EMBL/GenBank/DDBJ databases">
        <title>The complete genome of Altererythrobacter atlanticus strain 26DY36.</title>
        <authorList>
            <person name="Wu Y.-H."/>
            <person name="Cheng H."/>
            <person name="Wu X.-W."/>
        </authorList>
    </citation>
    <scope>NUCLEOTIDE SEQUENCE [LARGE SCALE GENOMIC DNA]</scope>
    <source>
        <strain evidence="1">26DY36</strain>
    </source>
</reference>
<dbReference type="OrthoDB" id="7427399at2"/>
<evidence type="ECO:0000313" key="1">
    <source>
        <dbReference type="EMBL" id="AKH42484.1"/>
    </source>
</evidence>
<keyword evidence="2" id="KW-1185">Reference proteome</keyword>
<dbReference type="STRING" id="1267766.WYH_01443"/>
<dbReference type="RefSeq" id="WP_053833439.1">
    <property type="nucleotide sequence ID" value="NZ_CP011452.2"/>
</dbReference>
<gene>
    <name evidence="1" type="ORF">WYH_01443</name>
</gene>
<dbReference type="EMBL" id="CP011452">
    <property type="protein sequence ID" value="AKH42484.1"/>
    <property type="molecule type" value="Genomic_DNA"/>
</dbReference>
<sequence length="161" mass="17161">MAISGPHERELAAGLSARPLPGIPLRLAAELRASEGAFHDEIRPAAYVVSEFLPMRLPHGLRAETYFQAGYVGGRYATAFFDGQARIEREFAQWKDFRLGAGSGVWGGAQQGSSRLDIGPAATATFPLGPARARLSAEYRFRVAGDAKPDSGPALTLSAGF</sequence>
<dbReference type="PATRIC" id="fig|1267766.3.peg.1454"/>
<dbReference type="KEGG" id="aay:WYH_01443"/>
<dbReference type="Proteomes" id="UP000034392">
    <property type="component" value="Chromosome"/>
</dbReference>